<feature type="transmembrane region" description="Helical" evidence="2">
    <location>
        <begin position="65"/>
        <end position="88"/>
    </location>
</feature>
<feature type="compositionally biased region" description="Basic and acidic residues" evidence="1">
    <location>
        <begin position="1"/>
        <end position="14"/>
    </location>
</feature>
<evidence type="ECO:0000256" key="1">
    <source>
        <dbReference type="SAM" id="MobiDB-lite"/>
    </source>
</evidence>
<protein>
    <recommendedName>
        <fullName evidence="5">Thioredoxin domain-containing protein</fullName>
    </recommendedName>
</protein>
<keyword evidence="2" id="KW-0812">Transmembrane</keyword>
<dbReference type="PANTHER" id="PTHR46497:SF1">
    <property type="entry name" value="THIOREDOXIN DOMAIN-CONTAINING PROTEIN 11"/>
    <property type="match status" value="1"/>
</dbReference>
<proteinExistence type="predicted"/>
<dbReference type="AlphaFoldDB" id="A0A8R1DRU6"/>
<keyword evidence="2" id="KW-1133">Transmembrane helix</keyword>
<dbReference type="EnsemblMetazoa" id="CJA08996.1">
    <property type="protein sequence ID" value="CJA08996.1"/>
    <property type="gene ID" value="WBGene00128201"/>
</dbReference>
<reference evidence="4" key="1">
    <citation type="submission" date="2010-08" db="EMBL/GenBank/DDBJ databases">
        <authorList>
            <consortium name="Caenorhabditis japonica Sequencing Consortium"/>
            <person name="Wilson R.K."/>
        </authorList>
    </citation>
    <scope>NUCLEOTIDE SEQUENCE [LARGE SCALE GENOMIC DNA]</scope>
    <source>
        <strain evidence="4">DF5081</strain>
    </source>
</reference>
<feature type="region of interest" description="Disordered" evidence="1">
    <location>
        <begin position="1"/>
        <end position="34"/>
    </location>
</feature>
<evidence type="ECO:0000256" key="2">
    <source>
        <dbReference type="SAM" id="Phobius"/>
    </source>
</evidence>
<organism evidence="3 4">
    <name type="scientific">Caenorhabditis japonica</name>
    <dbReference type="NCBI Taxonomy" id="281687"/>
    <lineage>
        <taxon>Eukaryota</taxon>
        <taxon>Metazoa</taxon>
        <taxon>Ecdysozoa</taxon>
        <taxon>Nematoda</taxon>
        <taxon>Chromadorea</taxon>
        <taxon>Rhabditida</taxon>
        <taxon>Rhabditina</taxon>
        <taxon>Rhabditomorpha</taxon>
        <taxon>Rhabditoidea</taxon>
        <taxon>Rhabditidae</taxon>
        <taxon>Peloderinae</taxon>
        <taxon>Caenorhabditis</taxon>
    </lineage>
</organism>
<reference evidence="3" key="2">
    <citation type="submission" date="2022-06" db="UniProtKB">
        <authorList>
            <consortium name="EnsemblMetazoa"/>
        </authorList>
    </citation>
    <scope>IDENTIFICATION</scope>
    <source>
        <strain evidence="3">DF5081</strain>
    </source>
</reference>
<evidence type="ECO:0000313" key="3">
    <source>
        <dbReference type="EnsemblMetazoa" id="CJA08996.1"/>
    </source>
</evidence>
<sequence length="692" mass="79523">MHEEQNDKRGKPDGEGLDLEADEKEYQKEEEEEEEIDSNVNAVIEVTKLFDKKRKVAASVFPRDIGFIFASTVALAIMIYFVLTFLGLTMSAKLLVVPKGAAKPFFLGRQRRLIEDNYDGALKISNEKTMSVLLLYSPYSFKSKHFREEYYNTARIMKKLYGNGTPFFSATNCFDSNNHCRRKYNLKQYPALMAQNSYLIGSLYNGPLNAVYVARWLNRLQNPLFRIQSSYELAQLAKHYDLMVVLFQKVRFTFSPNTFSTARNFTTLAFHYLNGDPNTERTIFCTVTDAELAAQFQLHNEHDVVILSSELKLLTTHHRGWTVETLYHDVVFYAQEVAKRSVEFLNHWNGAGSTQLAEKLKTGSVLMFFTPNIIYGDDKYAMLRETSREYLMCENEDHNFIGIETEKTVTDTDHEDDCAASLKSRFCDTNTTLSFMIVDSQVETSLASKIDAFENEVIIAVNAKQEITRFIRNNVTRENINCLIRQHHNAADNEFVSESSKLTVNKNSGAQDDQNDAIGEKSTIRFVNDVSEVLTSKKVNVILFSGGVWHSSSSSAMSSLHLAAHYFKESRSIIDFSIVDVSQTYVPYNLNFEQLPKILVTSTDSIGLSWTYPEDFMINHSNIVRFVLTRPGKIFGRLRWLNSCRGKCRKIARLEMRFERLQMKRQLSRAVSNRIRQRALIGYYDRMLRMMG</sequence>
<dbReference type="InterPro" id="IPR052792">
    <property type="entry name" value="Thioredoxin_dom-contain_11"/>
</dbReference>
<accession>A0A8R1DRU6</accession>
<dbReference type="Proteomes" id="UP000005237">
    <property type="component" value="Unassembled WGS sequence"/>
</dbReference>
<dbReference type="PANTHER" id="PTHR46497">
    <property type="entry name" value="THIOREDOXIN DOMAIN-CONTAINING PROTEIN 11"/>
    <property type="match status" value="1"/>
</dbReference>
<evidence type="ECO:0008006" key="5">
    <source>
        <dbReference type="Google" id="ProtNLM"/>
    </source>
</evidence>
<evidence type="ECO:0000313" key="4">
    <source>
        <dbReference type="Proteomes" id="UP000005237"/>
    </source>
</evidence>
<feature type="compositionally biased region" description="Acidic residues" evidence="1">
    <location>
        <begin position="15"/>
        <end position="34"/>
    </location>
</feature>
<keyword evidence="4" id="KW-1185">Reference proteome</keyword>
<keyword evidence="2" id="KW-0472">Membrane</keyword>
<name>A0A8R1DRU6_CAEJA</name>